<reference evidence="6 7" key="1">
    <citation type="submission" date="2016-10" db="EMBL/GenBank/DDBJ databases">
        <authorList>
            <person name="de Groot N.N."/>
        </authorList>
    </citation>
    <scope>NUCLEOTIDE SEQUENCE [LARGE SCALE GENOMIC DNA]</scope>
    <source>
        <strain evidence="6 7">DSM 15345</strain>
    </source>
</reference>
<dbReference type="AlphaFoldDB" id="A0A1H3VNN7"/>
<dbReference type="Proteomes" id="UP000198703">
    <property type="component" value="Unassembled WGS sequence"/>
</dbReference>
<keyword evidence="2" id="KW-0479">Metal-binding</keyword>
<sequence length="156" mass="16545">MPDADLPLSGRCNCGGVAFTVDRLTRDRAAACHCRECRRGSGHVWAAVTAPVDALRFSSDATLRWWRASPRAERGFCARCGGFLFWRPEIPEGGIPKGGNPESGTAEGGAVIDIALGLLDAPTGVRLDADIFTAEKGDYYDLGALPAFAHGRPGVD</sequence>
<feature type="domain" description="CENP-V/GFA" evidence="5">
    <location>
        <begin position="8"/>
        <end position="141"/>
    </location>
</feature>
<keyword evidence="7" id="KW-1185">Reference proteome</keyword>
<evidence type="ECO:0000313" key="7">
    <source>
        <dbReference type="Proteomes" id="UP000198703"/>
    </source>
</evidence>
<protein>
    <submittedName>
        <fullName evidence="6">Uncharacterized conserved protein</fullName>
    </submittedName>
</protein>
<name>A0A1H3VNN7_9RHOB</name>
<dbReference type="PANTHER" id="PTHR33337">
    <property type="entry name" value="GFA DOMAIN-CONTAINING PROTEIN"/>
    <property type="match status" value="1"/>
</dbReference>
<evidence type="ECO:0000256" key="1">
    <source>
        <dbReference type="ARBA" id="ARBA00005495"/>
    </source>
</evidence>
<evidence type="ECO:0000256" key="2">
    <source>
        <dbReference type="ARBA" id="ARBA00022723"/>
    </source>
</evidence>
<dbReference type="PROSITE" id="PS51891">
    <property type="entry name" value="CENP_V_GFA"/>
    <property type="match status" value="1"/>
</dbReference>
<dbReference type="OrthoDB" id="9807246at2"/>
<dbReference type="Gene3D" id="3.90.1590.10">
    <property type="entry name" value="glutathione-dependent formaldehyde- activating enzyme (gfa)"/>
    <property type="match status" value="1"/>
</dbReference>
<evidence type="ECO:0000313" key="6">
    <source>
        <dbReference type="EMBL" id="SDZ76311.1"/>
    </source>
</evidence>
<dbReference type="GO" id="GO:0016846">
    <property type="term" value="F:carbon-sulfur lyase activity"/>
    <property type="evidence" value="ECO:0007669"/>
    <property type="project" value="InterPro"/>
</dbReference>
<accession>A0A1H3VNN7</accession>
<evidence type="ECO:0000256" key="3">
    <source>
        <dbReference type="ARBA" id="ARBA00022833"/>
    </source>
</evidence>
<dbReference type="GO" id="GO:0046872">
    <property type="term" value="F:metal ion binding"/>
    <property type="evidence" value="ECO:0007669"/>
    <property type="project" value="UniProtKB-KW"/>
</dbReference>
<dbReference type="SUPFAM" id="SSF51316">
    <property type="entry name" value="Mss4-like"/>
    <property type="match status" value="1"/>
</dbReference>
<gene>
    <name evidence="6" type="ORF">SAMN05444370_101224</name>
</gene>
<keyword evidence="4" id="KW-0456">Lyase</keyword>
<dbReference type="InterPro" id="IPR011057">
    <property type="entry name" value="Mss4-like_sf"/>
</dbReference>
<comment type="similarity">
    <text evidence="1">Belongs to the Gfa family.</text>
</comment>
<keyword evidence="3" id="KW-0862">Zinc</keyword>
<dbReference type="STRING" id="89524.SAMN05444370_101224"/>
<dbReference type="EMBL" id="FNQM01000001">
    <property type="protein sequence ID" value="SDZ76311.1"/>
    <property type="molecule type" value="Genomic_DNA"/>
</dbReference>
<dbReference type="PANTHER" id="PTHR33337:SF40">
    <property type="entry name" value="CENP-V_GFA DOMAIN-CONTAINING PROTEIN-RELATED"/>
    <property type="match status" value="1"/>
</dbReference>
<evidence type="ECO:0000256" key="4">
    <source>
        <dbReference type="ARBA" id="ARBA00023239"/>
    </source>
</evidence>
<organism evidence="6 7">
    <name type="scientific">Rubrimonas cliftonensis</name>
    <dbReference type="NCBI Taxonomy" id="89524"/>
    <lineage>
        <taxon>Bacteria</taxon>
        <taxon>Pseudomonadati</taxon>
        <taxon>Pseudomonadota</taxon>
        <taxon>Alphaproteobacteria</taxon>
        <taxon>Rhodobacterales</taxon>
        <taxon>Paracoccaceae</taxon>
        <taxon>Rubrimonas</taxon>
    </lineage>
</organism>
<dbReference type="RefSeq" id="WP_093247632.1">
    <property type="nucleotide sequence ID" value="NZ_FNQM01000001.1"/>
</dbReference>
<evidence type="ECO:0000259" key="5">
    <source>
        <dbReference type="PROSITE" id="PS51891"/>
    </source>
</evidence>
<proteinExistence type="inferred from homology"/>
<dbReference type="InterPro" id="IPR006913">
    <property type="entry name" value="CENP-V/GFA"/>
</dbReference>
<dbReference type="Pfam" id="PF04828">
    <property type="entry name" value="GFA"/>
    <property type="match status" value="1"/>
</dbReference>